<dbReference type="Proteomes" id="UP000887564">
    <property type="component" value="Unplaced"/>
</dbReference>
<protein>
    <recommendedName>
        <fullName evidence="1">DUF7515 domain-containing protein</fullName>
    </recommendedName>
</protein>
<proteinExistence type="predicted"/>
<dbReference type="Pfam" id="PF24359">
    <property type="entry name" value="DUF7515"/>
    <property type="match status" value="1"/>
</dbReference>
<dbReference type="InterPro" id="IPR055937">
    <property type="entry name" value="DUF7515"/>
</dbReference>
<keyword evidence="2" id="KW-1185">Reference proteome</keyword>
<dbReference type="AlphaFoldDB" id="A0A914RSK5"/>
<name>A0A914RSK5_PAREQ</name>
<sequence>MVDDTLWKILNFFSYVLRTLFLNDDSWINAETEHASESEHEMVMIAGGERVSETSDSVSESSSLRSEHIEEFRTHERNFAILIASTLASVPEGCDLCRLRSLLMWCYVNVPEQLAGQLSCESLVPQCGPWESEVLNVVRKGVSRNDWNIDTNTLTTNFGFCDLSQLLSTPFMQGYIEEKALINESLVYAVKVTPEIEHITQTIADEKLTAEQL</sequence>
<accession>A0A914RSK5</accession>
<evidence type="ECO:0000313" key="2">
    <source>
        <dbReference type="Proteomes" id="UP000887564"/>
    </source>
</evidence>
<evidence type="ECO:0000259" key="1">
    <source>
        <dbReference type="Pfam" id="PF24359"/>
    </source>
</evidence>
<evidence type="ECO:0000313" key="3">
    <source>
        <dbReference type="WBParaSite" id="PEQ_0000781301-mRNA-1"/>
    </source>
</evidence>
<feature type="domain" description="DUF7515" evidence="1">
    <location>
        <begin position="144"/>
        <end position="197"/>
    </location>
</feature>
<organism evidence="2 3">
    <name type="scientific">Parascaris equorum</name>
    <name type="common">Equine roundworm</name>
    <dbReference type="NCBI Taxonomy" id="6256"/>
    <lineage>
        <taxon>Eukaryota</taxon>
        <taxon>Metazoa</taxon>
        <taxon>Ecdysozoa</taxon>
        <taxon>Nematoda</taxon>
        <taxon>Chromadorea</taxon>
        <taxon>Rhabditida</taxon>
        <taxon>Spirurina</taxon>
        <taxon>Ascaridomorpha</taxon>
        <taxon>Ascaridoidea</taxon>
        <taxon>Ascarididae</taxon>
        <taxon>Parascaris</taxon>
    </lineage>
</organism>
<reference evidence="3" key="1">
    <citation type="submission" date="2022-11" db="UniProtKB">
        <authorList>
            <consortium name="WormBaseParasite"/>
        </authorList>
    </citation>
    <scope>IDENTIFICATION</scope>
</reference>
<dbReference type="WBParaSite" id="PEQ_0000781301-mRNA-1">
    <property type="protein sequence ID" value="PEQ_0000781301-mRNA-1"/>
    <property type="gene ID" value="PEQ_0000781301"/>
</dbReference>